<dbReference type="EMBL" id="QQBB01000002">
    <property type="protein sequence ID" value="RDI60951.1"/>
    <property type="molecule type" value="Genomic_DNA"/>
</dbReference>
<keyword evidence="1" id="KW-0812">Transmembrane</keyword>
<name>A0A370HSM4_9HYPH</name>
<proteinExistence type="predicted"/>
<comment type="caution">
    <text evidence="2">The sequence shown here is derived from an EMBL/GenBank/DDBJ whole genome shotgun (WGS) entry which is preliminary data.</text>
</comment>
<dbReference type="Proteomes" id="UP000254925">
    <property type="component" value="Unassembled WGS sequence"/>
</dbReference>
<gene>
    <name evidence="2" type="ORF">DES45_102340</name>
</gene>
<evidence type="ECO:0000313" key="2">
    <source>
        <dbReference type="EMBL" id="RDI60951.1"/>
    </source>
</evidence>
<dbReference type="AlphaFoldDB" id="A0A370HSM4"/>
<keyword evidence="1" id="KW-1133">Transmembrane helix</keyword>
<keyword evidence="3" id="KW-1185">Reference proteome</keyword>
<keyword evidence="1" id="KW-0472">Membrane</keyword>
<evidence type="ECO:0000313" key="3">
    <source>
        <dbReference type="Proteomes" id="UP000254925"/>
    </source>
</evidence>
<sequence>MVPYAPGALEWRNEVVISAVGLPWCNSQEGNTMNNIIWIIGAVVVVLAILSFLGLR</sequence>
<organism evidence="2 3">
    <name type="scientific">Microvirga subterranea</name>
    <dbReference type="NCBI Taxonomy" id="186651"/>
    <lineage>
        <taxon>Bacteria</taxon>
        <taxon>Pseudomonadati</taxon>
        <taxon>Pseudomonadota</taxon>
        <taxon>Alphaproteobacteria</taxon>
        <taxon>Hyphomicrobiales</taxon>
        <taxon>Methylobacteriaceae</taxon>
        <taxon>Microvirga</taxon>
    </lineage>
</organism>
<feature type="transmembrane region" description="Helical" evidence="1">
    <location>
        <begin position="36"/>
        <end position="55"/>
    </location>
</feature>
<protein>
    <submittedName>
        <fullName evidence="2">Uncharacterized protein</fullName>
    </submittedName>
</protein>
<evidence type="ECO:0000256" key="1">
    <source>
        <dbReference type="SAM" id="Phobius"/>
    </source>
</evidence>
<accession>A0A370HSM4</accession>
<reference evidence="2 3" key="1">
    <citation type="submission" date="2018-07" db="EMBL/GenBank/DDBJ databases">
        <title>Genomic Encyclopedia of Type Strains, Phase IV (KMG-IV): sequencing the most valuable type-strain genomes for metagenomic binning, comparative biology and taxonomic classification.</title>
        <authorList>
            <person name="Goeker M."/>
        </authorList>
    </citation>
    <scope>NUCLEOTIDE SEQUENCE [LARGE SCALE GENOMIC DNA]</scope>
    <source>
        <strain evidence="2 3">DSM 14364</strain>
    </source>
</reference>